<accession>A0A226EBM8</accession>
<sequence>MVSKFVTYLLTFTAITNFIPNSDSSFVHLFGGMTSCDFLTIYDGIFTENFLITATSHLTRIVKMLPAYIRYKILRKDHVFPFPLDIAQSHHSPCQISVLLSHALFQSGSPMRGKDFTKWIGISTFLHSYFLNPKAIEYNNSLDKTPVRRTFISDTANTYVFTSIKLNSDKDVIMRTMLDPQFKALFVFYDIQRFAFVFLTETTKELCCLTSKSKPSLSETQCGKIKRYENVFQTYFKTCKFTFFWRYINGLTYRPDGSYAKTSKILPSTTHLNPFEYTALFDIYLHVAQIIT</sequence>
<comment type="caution">
    <text evidence="1">The sequence shown here is derived from an EMBL/GenBank/DDBJ whole genome shotgun (WGS) entry which is preliminary data.</text>
</comment>
<evidence type="ECO:0000313" key="1">
    <source>
        <dbReference type="EMBL" id="OXA54554.1"/>
    </source>
</evidence>
<proteinExistence type="predicted"/>
<dbReference type="EMBL" id="LNIX01000005">
    <property type="protein sequence ID" value="OXA54554.1"/>
    <property type="molecule type" value="Genomic_DNA"/>
</dbReference>
<protein>
    <submittedName>
        <fullName evidence="1">Uncharacterized protein</fullName>
    </submittedName>
</protein>
<evidence type="ECO:0000313" key="2">
    <source>
        <dbReference type="Proteomes" id="UP000198287"/>
    </source>
</evidence>
<organism evidence="1 2">
    <name type="scientific">Folsomia candida</name>
    <name type="common">Springtail</name>
    <dbReference type="NCBI Taxonomy" id="158441"/>
    <lineage>
        <taxon>Eukaryota</taxon>
        <taxon>Metazoa</taxon>
        <taxon>Ecdysozoa</taxon>
        <taxon>Arthropoda</taxon>
        <taxon>Hexapoda</taxon>
        <taxon>Collembola</taxon>
        <taxon>Entomobryomorpha</taxon>
        <taxon>Isotomoidea</taxon>
        <taxon>Isotomidae</taxon>
        <taxon>Proisotominae</taxon>
        <taxon>Folsomia</taxon>
    </lineage>
</organism>
<reference evidence="1 2" key="1">
    <citation type="submission" date="2015-12" db="EMBL/GenBank/DDBJ databases">
        <title>The genome of Folsomia candida.</title>
        <authorList>
            <person name="Faddeeva A."/>
            <person name="Derks M.F."/>
            <person name="Anvar Y."/>
            <person name="Smit S."/>
            <person name="Van Straalen N."/>
            <person name="Roelofs D."/>
        </authorList>
    </citation>
    <scope>NUCLEOTIDE SEQUENCE [LARGE SCALE GENOMIC DNA]</scope>
    <source>
        <strain evidence="1 2">VU population</strain>
        <tissue evidence="1">Whole body</tissue>
    </source>
</reference>
<gene>
    <name evidence="1" type="ORF">Fcan01_10412</name>
</gene>
<keyword evidence="2" id="KW-1185">Reference proteome</keyword>
<name>A0A226EBM8_FOLCA</name>
<dbReference type="Proteomes" id="UP000198287">
    <property type="component" value="Unassembled WGS sequence"/>
</dbReference>
<dbReference type="AlphaFoldDB" id="A0A226EBM8"/>